<sequence>MSRYSQDKFVSWDFYPSKLFTFPQVTYLLTPKEKSVITKSLREYDIKRDVVSLYASVSAILDTPSKQTIWAFIFIVLSSPHREYVSHRVPLADVKLMEIVNATGGRNAHDIDGREQEADGSEFEDFPPSFQQQIDFLLTSTERLQFKQCLKQYGRAQDLGQLVNTLESILDSPSKRILWRLVLPRMTSGHREVMRGRLDLHGRQTASAPLNLTAMDSYIGLSDGGEDKEEVEGEEGEQQTSAERKAESRDMQTDQQVLFESEDEESSDDSSVKSENKNRLASKQPTADESNTKLMQELEQTRKAVLEMRDAIMAQNRNSEPQFLFGTDDVTDEDLRKDLEYLEARNFVTVIPVGQGRPGHVADLRRRSLYHRLAGSARIKATTLERREVTIDVSCL</sequence>
<accession>A0AAV4CLY0</accession>
<name>A0AAV4CLY0_9GAST</name>
<protein>
    <submittedName>
        <fullName evidence="2">Delphilin-like</fullName>
    </submittedName>
</protein>
<dbReference type="EMBL" id="BLXT01006765">
    <property type="protein sequence ID" value="GFO33173.1"/>
    <property type="molecule type" value="Genomic_DNA"/>
</dbReference>
<reference evidence="2 3" key="1">
    <citation type="journal article" date="2021" name="Elife">
        <title>Chloroplast acquisition without the gene transfer in kleptoplastic sea slugs, Plakobranchus ocellatus.</title>
        <authorList>
            <person name="Maeda T."/>
            <person name="Takahashi S."/>
            <person name="Yoshida T."/>
            <person name="Shimamura S."/>
            <person name="Takaki Y."/>
            <person name="Nagai Y."/>
            <person name="Toyoda A."/>
            <person name="Suzuki Y."/>
            <person name="Arimoto A."/>
            <person name="Ishii H."/>
            <person name="Satoh N."/>
            <person name="Nishiyama T."/>
            <person name="Hasebe M."/>
            <person name="Maruyama T."/>
            <person name="Minagawa J."/>
            <person name="Obokata J."/>
            <person name="Shigenobu S."/>
        </authorList>
    </citation>
    <scope>NUCLEOTIDE SEQUENCE [LARGE SCALE GENOMIC DNA]</scope>
</reference>
<comment type="caution">
    <text evidence="2">The sequence shown here is derived from an EMBL/GenBank/DDBJ whole genome shotgun (WGS) entry which is preliminary data.</text>
</comment>
<gene>
    <name evidence="2" type="ORF">PoB_005967800</name>
</gene>
<dbReference type="AlphaFoldDB" id="A0AAV4CLY0"/>
<dbReference type="Gene3D" id="1.20.1160.20">
    <property type="match status" value="2"/>
</dbReference>
<evidence type="ECO:0000313" key="2">
    <source>
        <dbReference type="EMBL" id="GFO33173.1"/>
    </source>
</evidence>
<evidence type="ECO:0000256" key="1">
    <source>
        <dbReference type="SAM" id="MobiDB-lite"/>
    </source>
</evidence>
<keyword evidence="3" id="KW-1185">Reference proteome</keyword>
<organism evidence="2 3">
    <name type="scientific">Plakobranchus ocellatus</name>
    <dbReference type="NCBI Taxonomy" id="259542"/>
    <lineage>
        <taxon>Eukaryota</taxon>
        <taxon>Metazoa</taxon>
        <taxon>Spiralia</taxon>
        <taxon>Lophotrochozoa</taxon>
        <taxon>Mollusca</taxon>
        <taxon>Gastropoda</taxon>
        <taxon>Heterobranchia</taxon>
        <taxon>Euthyneura</taxon>
        <taxon>Panpulmonata</taxon>
        <taxon>Sacoglossa</taxon>
        <taxon>Placobranchoidea</taxon>
        <taxon>Plakobranchidae</taxon>
        <taxon>Plakobranchus</taxon>
    </lineage>
</organism>
<feature type="compositionally biased region" description="Polar residues" evidence="1">
    <location>
        <begin position="279"/>
        <end position="293"/>
    </location>
</feature>
<evidence type="ECO:0000313" key="3">
    <source>
        <dbReference type="Proteomes" id="UP000735302"/>
    </source>
</evidence>
<feature type="region of interest" description="Disordered" evidence="1">
    <location>
        <begin position="217"/>
        <end position="293"/>
    </location>
</feature>
<feature type="compositionally biased region" description="Basic and acidic residues" evidence="1">
    <location>
        <begin position="242"/>
        <end position="252"/>
    </location>
</feature>
<dbReference type="Proteomes" id="UP000735302">
    <property type="component" value="Unassembled WGS sequence"/>
</dbReference>
<proteinExistence type="predicted"/>
<feature type="compositionally biased region" description="Acidic residues" evidence="1">
    <location>
        <begin position="224"/>
        <end position="237"/>
    </location>
</feature>